<dbReference type="Gene3D" id="3.30.1330.30">
    <property type="match status" value="1"/>
</dbReference>
<gene>
    <name evidence="6" type="ORF">FHE65_08505</name>
    <name evidence="5" type="ORF">FHE65_17180</name>
</gene>
<dbReference type="InterPro" id="IPR029028">
    <property type="entry name" value="Alpha/beta_knot_MTases"/>
</dbReference>
<dbReference type="GO" id="GO:0005737">
    <property type="term" value="C:cytoplasm"/>
    <property type="evidence" value="ECO:0007669"/>
    <property type="project" value="UniProtKB-ARBA"/>
</dbReference>
<dbReference type="GO" id="GO:0008173">
    <property type="term" value="F:RNA methyltransferase activity"/>
    <property type="evidence" value="ECO:0007669"/>
    <property type="project" value="InterPro"/>
</dbReference>
<dbReference type="Proteomes" id="UP000306740">
    <property type="component" value="Unassembled WGS sequence"/>
</dbReference>
<dbReference type="GO" id="GO:0006396">
    <property type="term" value="P:RNA processing"/>
    <property type="evidence" value="ECO:0007669"/>
    <property type="project" value="InterPro"/>
</dbReference>
<evidence type="ECO:0000259" key="4">
    <source>
        <dbReference type="SMART" id="SM00967"/>
    </source>
</evidence>
<evidence type="ECO:0000256" key="2">
    <source>
        <dbReference type="ARBA" id="ARBA00022603"/>
    </source>
</evidence>
<name>A0A5C4ML86_9ACTN</name>
<dbReference type="OrthoDB" id="9794400at2"/>
<reference evidence="5 7" key="1">
    <citation type="submission" date="2019-05" db="EMBL/GenBank/DDBJ databases">
        <title>Mumia sp. nov., isolated from the intestinal contents of plateau pika (Ochotona curzoniae) in the Qinghai-Tibet plateau of China.</title>
        <authorList>
            <person name="Tian Z."/>
        </authorList>
    </citation>
    <scope>NUCLEOTIDE SEQUENCE [LARGE SCALE GENOMIC DNA]</scope>
    <source>
        <strain evidence="7">527</strain>
        <strain evidence="5">Z527</strain>
    </source>
</reference>
<dbReference type="EMBL" id="VDFR01000040">
    <property type="protein sequence ID" value="TNC47941.1"/>
    <property type="molecule type" value="Genomic_DNA"/>
</dbReference>
<dbReference type="GO" id="GO:0003723">
    <property type="term" value="F:RNA binding"/>
    <property type="evidence" value="ECO:0007669"/>
    <property type="project" value="InterPro"/>
</dbReference>
<dbReference type="Pfam" id="PF00588">
    <property type="entry name" value="SpoU_methylase"/>
    <property type="match status" value="1"/>
</dbReference>
<keyword evidence="2 5" id="KW-0489">Methyltransferase</keyword>
<dbReference type="Gene3D" id="3.40.1280.10">
    <property type="match status" value="1"/>
</dbReference>
<feature type="domain" description="RNA 2-O ribose methyltransferase substrate binding" evidence="4">
    <location>
        <begin position="36"/>
        <end position="111"/>
    </location>
</feature>
<dbReference type="InterPro" id="IPR029064">
    <property type="entry name" value="Ribosomal_eL30-like_sf"/>
</dbReference>
<dbReference type="CDD" id="cd18095">
    <property type="entry name" value="SpoU-like_rRNA-MTase"/>
    <property type="match status" value="1"/>
</dbReference>
<evidence type="ECO:0000256" key="3">
    <source>
        <dbReference type="ARBA" id="ARBA00022679"/>
    </source>
</evidence>
<evidence type="ECO:0000313" key="7">
    <source>
        <dbReference type="Proteomes" id="UP000306740"/>
    </source>
</evidence>
<dbReference type="InterPro" id="IPR053888">
    <property type="entry name" value="MRM3-like_sub_bind"/>
</dbReference>
<dbReference type="PANTHER" id="PTHR43191">
    <property type="entry name" value="RRNA METHYLTRANSFERASE 3"/>
    <property type="match status" value="1"/>
</dbReference>
<dbReference type="InterPro" id="IPR029026">
    <property type="entry name" value="tRNA_m1G_MTases_N"/>
</dbReference>
<organism evidence="5 7">
    <name type="scientific">Mumia zhuanghuii</name>
    <dbReference type="NCBI Taxonomy" id="2585211"/>
    <lineage>
        <taxon>Bacteria</taxon>
        <taxon>Bacillati</taxon>
        <taxon>Actinomycetota</taxon>
        <taxon>Actinomycetes</taxon>
        <taxon>Propionibacteriales</taxon>
        <taxon>Nocardioidaceae</taxon>
        <taxon>Mumia</taxon>
    </lineage>
</organism>
<dbReference type="Pfam" id="PF22435">
    <property type="entry name" value="MRM3-like_sub_bind"/>
    <property type="match status" value="1"/>
</dbReference>
<dbReference type="SMART" id="SM00967">
    <property type="entry name" value="SpoU_sub_bind"/>
    <property type="match status" value="1"/>
</dbReference>
<evidence type="ECO:0000313" key="6">
    <source>
        <dbReference type="EMBL" id="TNC47941.1"/>
    </source>
</evidence>
<dbReference type="AlphaFoldDB" id="A0A5C4ML86"/>
<dbReference type="InterPro" id="IPR013123">
    <property type="entry name" value="SpoU_subst-bd"/>
</dbReference>
<comment type="similarity">
    <text evidence="1">Belongs to the class IV-like SAM-binding methyltransferase superfamily. RNA methyltransferase TrmH family.</text>
</comment>
<dbReference type="GO" id="GO:0032259">
    <property type="term" value="P:methylation"/>
    <property type="evidence" value="ECO:0007669"/>
    <property type="project" value="UniProtKB-KW"/>
</dbReference>
<dbReference type="EMBL" id="VDFR01000076">
    <property type="protein sequence ID" value="TNC44118.1"/>
    <property type="molecule type" value="Genomic_DNA"/>
</dbReference>
<sequence>MHVASPEHVLTPRTGRVKAARRLATRRFREKERAFLAEGPQAVREALDAGRSQPALVHDVYATAAATERYPELAEVAGERWHVVDDEVVAAISETVSPQGMVAVCDYLDVALEAALARGPRLVAVCADVRDPGNAGTVIRCADAAGADAVVLLGDSVDPYNPKAVRASVGSLFHVDVVVERDTAGAVAALRRAGLRVLAADGDADVDLPAAERDGLLDGPTAWLFGNEAWGLPAETRALADTVVSVPIYGRAESLNLATAAAVCLYASARVAHDRRA</sequence>
<dbReference type="InterPro" id="IPR001537">
    <property type="entry name" value="SpoU_MeTrfase"/>
</dbReference>
<dbReference type="SUPFAM" id="SSF75217">
    <property type="entry name" value="alpha/beta knot"/>
    <property type="match status" value="1"/>
</dbReference>
<dbReference type="InterPro" id="IPR051259">
    <property type="entry name" value="rRNA_Methyltransferase"/>
</dbReference>
<accession>A0A5C4ML86</accession>
<keyword evidence="3 5" id="KW-0808">Transferase</keyword>
<dbReference type="SUPFAM" id="SSF55315">
    <property type="entry name" value="L30e-like"/>
    <property type="match status" value="1"/>
</dbReference>
<evidence type="ECO:0000256" key="1">
    <source>
        <dbReference type="ARBA" id="ARBA00007228"/>
    </source>
</evidence>
<evidence type="ECO:0000313" key="5">
    <source>
        <dbReference type="EMBL" id="TNC44118.1"/>
    </source>
</evidence>
<proteinExistence type="inferred from homology"/>
<protein>
    <submittedName>
        <fullName evidence="5">RNA methyltransferase</fullName>
    </submittedName>
</protein>
<comment type="caution">
    <text evidence="5">The sequence shown here is derived from an EMBL/GenBank/DDBJ whole genome shotgun (WGS) entry which is preliminary data.</text>
</comment>
<dbReference type="PANTHER" id="PTHR43191:SF2">
    <property type="entry name" value="RRNA METHYLTRANSFERASE 3, MITOCHONDRIAL"/>
    <property type="match status" value="1"/>
</dbReference>